<dbReference type="RefSeq" id="WP_227778341.1">
    <property type="nucleotide sequence ID" value="NZ_BAABKX010000006.1"/>
</dbReference>
<dbReference type="AlphaFoldDB" id="A0AAV3UGK6"/>
<comment type="caution">
    <text evidence="2">The sequence shown here is derived from an EMBL/GenBank/DDBJ whole genome shotgun (WGS) entry which is preliminary data.</text>
</comment>
<sequence>MVEDSDANSMADSLHRQAQSLQETSPAKYGLLEAYHESVREALEVCSRNYPSTKQLSENLPDSSLTPQMLGNLLALLVQFEIIEVFSERNNSNRYDLTHYDRKRMDTLNHILQRVSASS</sequence>
<organism evidence="2 3">
    <name type="scientific">Haladaptatus pallidirubidus</name>
    <dbReference type="NCBI Taxonomy" id="1008152"/>
    <lineage>
        <taxon>Archaea</taxon>
        <taxon>Methanobacteriati</taxon>
        <taxon>Methanobacteriota</taxon>
        <taxon>Stenosarchaea group</taxon>
        <taxon>Halobacteria</taxon>
        <taxon>Halobacteriales</taxon>
        <taxon>Haladaptataceae</taxon>
        <taxon>Haladaptatus</taxon>
    </lineage>
</organism>
<dbReference type="Proteomes" id="UP001501729">
    <property type="component" value="Unassembled WGS sequence"/>
</dbReference>
<name>A0AAV3UGK6_9EURY</name>
<evidence type="ECO:0000313" key="3">
    <source>
        <dbReference type="Proteomes" id="UP001501729"/>
    </source>
</evidence>
<proteinExistence type="predicted"/>
<accession>A0AAV3UGK6</accession>
<evidence type="ECO:0000313" key="2">
    <source>
        <dbReference type="EMBL" id="GAA5049624.1"/>
    </source>
</evidence>
<keyword evidence="3" id="KW-1185">Reference proteome</keyword>
<evidence type="ECO:0000256" key="1">
    <source>
        <dbReference type="SAM" id="MobiDB-lite"/>
    </source>
</evidence>
<gene>
    <name evidence="2" type="ORF">GCM10025751_22670</name>
</gene>
<dbReference type="GeneID" id="68616637"/>
<protein>
    <submittedName>
        <fullName evidence="2">Uncharacterized protein</fullName>
    </submittedName>
</protein>
<reference evidence="2 3" key="1">
    <citation type="journal article" date="2019" name="Int. J. Syst. Evol. Microbiol.">
        <title>The Global Catalogue of Microorganisms (GCM) 10K type strain sequencing project: providing services to taxonomists for standard genome sequencing and annotation.</title>
        <authorList>
            <consortium name="The Broad Institute Genomics Platform"/>
            <consortium name="The Broad Institute Genome Sequencing Center for Infectious Disease"/>
            <person name="Wu L."/>
            <person name="Ma J."/>
        </authorList>
    </citation>
    <scope>NUCLEOTIDE SEQUENCE [LARGE SCALE GENOMIC DNA]</scope>
    <source>
        <strain evidence="2 3">JCM 17504</strain>
    </source>
</reference>
<feature type="compositionally biased region" description="Polar residues" evidence="1">
    <location>
        <begin position="7"/>
        <end position="22"/>
    </location>
</feature>
<dbReference type="EMBL" id="BAABKX010000006">
    <property type="protein sequence ID" value="GAA5049624.1"/>
    <property type="molecule type" value="Genomic_DNA"/>
</dbReference>
<feature type="region of interest" description="Disordered" evidence="1">
    <location>
        <begin position="1"/>
        <end position="22"/>
    </location>
</feature>